<dbReference type="GO" id="GO:0008970">
    <property type="term" value="F:phospholipase A1 activity"/>
    <property type="evidence" value="ECO:0007669"/>
    <property type="project" value="UniProtKB-UniRule"/>
</dbReference>
<evidence type="ECO:0000259" key="6">
    <source>
        <dbReference type="Pfam" id="PF01764"/>
    </source>
</evidence>
<evidence type="ECO:0000256" key="2">
    <source>
        <dbReference type="ARBA" id="ARBA00022801"/>
    </source>
</evidence>
<evidence type="ECO:0000256" key="1">
    <source>
        <dbReference type="ARBA" id="ARBA00010701"/>
    </source>
</evidence>
<dbReference type="InterPro" id="IPR002921">
    <property type="entry name" value="Fungal_lipase-type"/>
</dbReference>
<evidence type="ECO:0000256" key="4">
    <source>
        <dbReference type="ARBA" id="ARBA00023098"/>
    </source>
</evidence>
<dbReference type="PANTHER" id="PTHR31828">
    <property type="entry name" value="PHOSPHOLIPASE A1-IIGAMMA"/>
    <property type="match status" value="1"/>
</dbReference>
<dbReference type="AlphaFoldDB" id="A0AAN8V1B8"/>
<accession>A0AAN8V1B8</accession>
<comment type="function">
    <text evidence="5">Acylhydrolase that catalyzes the hydrolysis of phospholipids at the sn-1 position.</text>
</comment>
<gene>
    <name evidence="7" type="ORF">RJ641_017589</name>
</gene>
<evidence type="ECO:0000313" key="7">
    <source>
        <dbReference type="EMBL" id="KAK6919167.1"/>
    </source>
</evidence>
<reference evidence="7 8" key="1">
    <citation type="submission" date="2023-12" db="EMBL/GenBank/DDBJ databases">
        <title>A high-quality genome assembly for Dillenia turbinata (Dilleniales).</title>
        <authorList>
            <person name="Chanderbali A."/>
        </authorList>
    </citation>
    <scope>NUCLEOTIDE SEQUENCE [LARGE SCALE GENOMIC DNA]</scope>
    <source>
        <strain evidence="7">LSX21</strain>
        <tissue evidence="7">Leaf</tissue>
    </source>
</reference>
<evidence type="ECO:0000256" key="5">
    <source>
        <dbReference type="RuleBase" id="RU367093"/>
    </source>
</evidence>
<feature type="domain" description="Fungal lipase-type" evidence="6">
    <location>
        <begin position="26"/>
        <end position="59"/>
    </location>
</feature>
<dbReference type="InterPro" id="IPR033556">
    <property type="entry name" value="PLA"/>
</dbReference>
<comment type="similarity">
    <text evidence="1 5">Belongs to the AB hydrolase superfamily. Lipase family.</text>
</comment>
<comment type="caution">
    <text evidence="7">The sequence shown here is derived from an EMBL/GenBank/DDBJ whole genome shotgun (WGS) entry which is preliminary data.</text>
</comment>
<protein>
    <recommendedName>
        <fullName evidence="5">Phospholipase A1</fullName>
        <ecNumber evidence="5">3.1.1.-</ecNumber>
    </recommendedName>
</protein>
<sequence length="88" mass="9230">MVHYVALYSLDNNKSCNDKSSAKNKCRNEEETSITIAGHSLGAALATLNAADIAANGYNMVAGLCSTKESPGMGLCKECVSLSSNEEL</sequence>
<keyword evidence="8" id="KW-1185">Reference proteome</keyword>
<evidence type="ECO:0000256" key="3">
    <source>
        <dbReference type="ARBA" id="ARBA00022963"/>
    </source>
</evidence>
<name>A0AAN8V1B8_9MAGN</name>
<dbReference type="InterPro" id="IPR029058">
    <property type="entry name" value="AB_hydrolase_fold"/>
</dbReference>
<dbReference type="Proteomes" id="UP001370490">
    <property type="component" value="Unassembled WGS sequence"/>
</dbReference>
<dbReference type="GO" id="GO:0016042">
    <property type="term" value="P:lipid catabolic process"/>
    <property type="evidence" value="ECO:0007669"/>
    <property type="project" value="UniProtKB-UniRule"/>
</dbReference>
<dbReference type="PANTHER" id="PTHR31828:SF1">
    <property type="entry name" value="PHOSPHOLIPASE A1-IIGAMMA"/>
    <property type="match status" value="1"/>
</dbReference>
<dbReference type="Gene3D" id="3.40.50.1820">
    <property type="entry name" value="alpha/beta hydrolase"/>
    <property type="match status" value="1"/>
</dbReference>
<dbReference type="EC" id="3.1.1.-" evidence="5"/>
<keyword evidence="4 5" id="KW-0443">Lipid metabolism</keyword>
<dbReference type="SUPFAM" id="SSF53474">
    <property type="entry name" value="alpha/beta-Hydrolases"/>
    <property type="match status" value="1"/>
</dbReference>
<organism evidence="7 8">
    <name type="scientific">Dillenia turbinata</name>
    <dbReference type="NCBI Taxonomy" id="194707"/>
    <lineage>
        <taxon>Eukaryota</taxon>
        <taxon>Viridiplantae</taxon>
        <taxon>Streptophyta</taxon>
        <taxon>Embryophyta</taxon>
        <taxon>Tracheophyta</taxon>
        <taxon>Spermatophyta</taxon>
        <taxon>Magnoliopsida</taxon>
        <taxon>eudicotyledons</taxon>
        <taxon>Gunneridae</taxon>
        <taxon>Pentapetalae</taxon>
        <taxon>Dilleniales</taxon>
        <taxon>Dilleniaceae</taxon>
        <taxon>Dillenia</taxon>
    </lineage>
</organism>
<keyword evidence="3 5" id="KW-0442">Lipid degradation</keyword>
<proteinExistence type="inferred from homology"/>
<dbReference type="EMBL" id="JBAMMX010000022">
    <property type="protein sequence ID" value="KAK6919167.1"/>
    <property type="molecule type" value="Genomic_DNA"/>
</dbReference>
<keyword evidence="2 5" id="KW-0378">Hydrolase</keyword>
<evidence type="ECO:0000313" key="8">
    <source>
        <dbReference type="Proteomes" id="UP001370490"/>
    </source>
</evidence>
<dbReference type="Pfam" id="PF01764">
    <property type="entry name" value="Lipase_3"/>
    <property type="match status" value="1"/>
</dbReference>